<sequence length="145" mass="16231">MPAPELEAYHPDIAQSPPTSAKLAAPSKSSPFPYETAKISVVPEVVGYHQAGNISYIDVGDSTINRPKPTVLGERQALVASKRPDRVLMFYVLISTIVLSFLLFILFVVFFGNVQFDCPWCIYFNCLPVFECHNQGQKLKKWLPI</sequence>
<evidence type="ECO:0000256" key="1">
    <source>
        <dbReference type="ARBA" id="ARBA00009045"/>
    </source>
</evidence>
<dbReference type="RefSeq" id="NP_001041014.1">
    <property type="nucleotide sequence ID" value="NM_001047549.4"/>
</dbReference>
<name>Q2YS42_CAEEL</name>
<dbReference type="OrthoDB" id="2146116at2759"/>
<dbReference type="PANTHER" id="PTHR45965:SF3">
    <property type="entry name" value="INACTIVE RHOMBOID PROTEIN 1"/>
    <property type="match status" value="1"/>
</dbReference>
<organism evidence="4 5">
    <name type="scientific">Caenorhabditis elegans</name>
    <dbReference type="NCBI Taxonomy" id="6239"/>
    <lineage>
        <taxon>Eukaryota</taxon>
        <taxon>Metazoa</taxon>
        <taxon>Ecdysozoa</taxon>
        <taxon>Nematoda</taxon>
        <taxon>Chromadorea</taxon>
        <taxon>Rhabditida</taxon>
        <taxon>Rhabditina</taxon>
        <taxon>Rhabditomorpha</taxon>
        <taxon>Rhabditoidea</taxon>
        <taxon>Rhabditidae</taxon>
        <taxon>Peloderinae</taxon>
        <taxon>Caenorhabditis</taxon>
    </lineage>
</organism>
<keyword evidence="3" id="KW-1133">Transmembrane helix</keyword>
<keyword evidence="5" id="KW-1185">Reference proteome</keyword>
<dbReference type="AlphaFoldDB" id="Q2YS42"/>
<reference evidence="4 5" key="1">
    <citation type="journal article" date="1998" name="Science">
        <title>Genome sequence of the nematode C. elegans: a platform for investigating biology.</title>
        <authorList>
            <consortium name="The C. elegans sequencing consortium"/>
            <person name="Sulson J.E."/>
            <person name="Waterston R."/>
        </authorList>
    </citation>
    <scope>NUCLEOTIDE SEQUENCE [LARGE SCALE GENOMIC DNA]</scope>
    <source>
        <strain evidence="4 5">Bristol N2</strain>
    </source>
</reference>
<comment type="similarity">
    <text evidence="1">Belongs to the peptidase S54 family.</text>
</comment>
<dbReference type="ExpressionAtlas" id="Q2YS42">
    <property type="expression patterns" value="baseline and differential"/>
</dbReference>
<feature type="compositionally biased region" description="Low complexity" evidence="2">
    <location>
        <begin position="16"/>
        <end position="25"/>
    </location>
</feature>
<proteinExistence type="inferred from homology"/>
<dbReference type="Bgee" id="WBGene00004403">
    <property type="expression patterns" value="Expressed in germ line (C elegans) and 4 other cell types or tissues"/>
</dbReference>
<dbReference type="AGR" id="WB:WBGene00004403"/>
<dbReference type="Proteomes" id="UP000001940">
    <property type="component" value="Chromosome IV"/>
</dbReference>
<evidence type="ECO:0000313" key="4">
    <source>
        <dbReference type="EMBL" id="CAJ43915.1"/>
    </source>
</evidence>
<gene>
    <name evidence="4 6" type="primary">rom-4</name>
    <name evidence="4" type="ORF">CELE_Y116A8C.16</name>
    <name evidence="6" type="ORF">Y116A8C.16</name>
</gene>
<evidence type="ECO:0000256" key="2">
    <source>
        <dbReference type="SAM" id="MobiDB-lite"/>
    </source>
</evidence>
<dbReference type="PANTHER" id="PTHR45965">
    <property type="entry name" value="INACTIVE RHOMBOID PROTEIN"/>
    <property type="match status" value="1"/>
</dbReference>
<feature type="transmembrane region" description="Helical" evidence="3">
    <location>
        <begin position="88"/>
        <end position="111"/>
    </location>
</feature>
<dbReference type="WormBase" id="Y116A8C.16b">
    <property type="protein sequence ID" value="CE39429"/>
    <property type="gene ID" value="WBGene00004403"/>
    <property type="gene designation" value="rom-4"/>
</dbReference>
<dbReference type="GeneID" id="3565076"/>
<dbReference type="UCSC" id="Y116A8C.16c">
    <property type="organism name" value="c. elegans"/>
</dbReference>
<keyword evidence="3" id="KW-0812">Transmembrane</keyword>
<evidence type="ECO:0000313" key="6">
    <source>
        <dbReference type="WormBase" id="Y116A8C.16b"/>
    </source>
</evidence>
<accession>Q2YS42</accession>
<dbReference type="EMBL" id="BX284604">
    <property type="protein sequence ID" value="CAJ43915.1"/>
    <property type="molecule type" value="Genomic_DNA"/>
</dbReference>
<dbReference type="InterPro" id="IPR051512">
    <property type="entry name" value="Inactive_Rhomboid"/>
</dbReference>
<evidence type="ECO:0000313" key="5">
    <source>
        <dbReference type="Proteomes" id="UP000001940"/>
    </source>
</evidence>
<dbReference type="HOGENOM" id="CLU_1788577_0_0_1"/>
<feature type="region of interest" description="Disordered" evidence="2">
    <location>
        <begin position="1"/>
        <end position="25"/>
    </location>
</feature>
<keyword evidence="3" id="KW-0472">Membrane</keyword>
<evidence type="ECO:0000256" key="3">
    <source>
        <dbReference type="SAM" id="Phobius"/>
    </source>
</evidence>
<dbReference type="CTD" id="3565076"/>
<protein>
    <submittedName>
        <fullName evidence="4">Rhomboid-like protein</fullName>
    </submittedName>
</protein>